<sequence>MDQKRQAAAAARPRQFQINRTSFTRHYDIYSTTDGQQQQQQAYYIDISSFTPGKPDLTVYEGKGGPKGTGGGSVVAVVHMPKLSGDFKIGLGGGGGLAGAAGATTRWEDMTKEDVRHSRHRWAMTLGGDGGDESGGGGQRRRRERREFMWKRTRRVAAEGTSVSSLSGRNLKLVEVHGSGGGGGGGSNGEEEGEREEVLAVFTSDRGFSSCGVLQINSDNNEGRDFEVMVVTTCVALYEKARRRRHRAAAGGGGGGGGGGG</sequence>
<feature type="region of interest" description="Disordered" evidence="1">
    <location>
        <begin position="123"/>
        <end position="147"/>
    </location>
</feature>
<evidence type="ECO:0000313" key="2">
    <source>
        <dbReference type="EMBL" id="UNI20481.1"/>
    </source>
</evidence>
<dbReference type="AlphaFoldDB" id="A0A9Q8VCV8"/>
<evidence type="ECO:0000256" key="1">
    <source>
        <dbReference type="SAM" id="MobiDB-lite"/>
    </source>
</evidence>
<protein>
    <submittedName>
        <fullName evidence="2">Uncharacterized protein</fullName>
    </submittedName>
</protein>
<dbReference type="RefSeq" id="XP_047843962.1">
    <property type="nucleotide sequence ID" value="XM_047987971.1"/>
</dbReference>
<dbReference type="EMBL" id="CP086359">
    <property type="protein sequence ID" value="UNI20481.1"/>
    <property type="molecule type" value="Genomic_DNA"/>
</dbReference>
<feature type="compositionally biased region" description="Gly residues" evidence="1">
    <location>
        <begin position="178"/>
        <end position="188"/>
    </location>
</feature>
<feature type="region of interest" description="Disordered" evidence="1">
    <location>
        <begin position="175"/>
        <end position="195"/>
    </location>
</feature>
<gene>
    <name evidence="2" type="ORF">JDV02_006562</name>
</gene>
<dbReference type="OrthoDB" id="3431997at2759"/>
<proteinExistence type="predicted"/>
<dbReference type="KEGG" id="ptkz:JDV02_006562"/>
<organism evidence="2 3">
    <name type="scientific">Purpureocillium takamizusanense</name>
    <dbReference type="NCBI Taxonomy" id="2060973"/>
    <lineage>
        <taxon>Eukaryota</taxon>
        <taxon>Fungi</taxon>
        <taxon>Dikarya</taxon>
        <taxon>Ascomycota</taxon>
        <taxon>Pezizomycotina</taxon>
        <taxon>Sordariomycetes</taxon>
        <taxon>Hypocreomycetidae</taxon>
        <taxon>Hypocreales</taxon>
        <taxon>Ophiocordycipitaceae</taxon>
        <taxon>Purpureocillium</taxon>
    </lineage>
</organism>
<evidence type="ECO:0000313" key="3">
    <source>
        <dbReference type="Proteomes" id="UP000829364"/>
    </source>
</evidence>
<accession>A0A9Q8VCV8</accession>
<reference evidence="2" key="1">
    <citation type="submission" date="2021-11" db="EMBL/GenBank/DDBJ databases">
        <title>Purpureocillium_takamizusanense_genome.</title>
        <authorList>
            <person name="Nguyen N.-H."/>
        </authorList>
    </citation>
    <scope>NUCLEOTIDE SEQUENCE</scope>
    <source>
        <strain evidence="2">PT3</strain>
    </source>
</reference>
<dbReference type="GeneID" id="72068511"/>
<name>A0A9Q8VCV8_9HYPO</name>
<feature type="compositionally biased region" description="Gly residues" evidence="1">
    <location>
        <begin position="127"/>
        <end position="138"/>
    </location>
</feature>
<dbReference type="Proteomes" id="UP000829364">
    <property type="component" value="Chromosome 6"/>
</dbReference>
<keyword evidence="3" id="KW-1185">Reference proteome</keyword>